<dbReference type="InterPro" id="IPR050490">
    <property type="entry name" value="Bact_solute-bd_prot1"/>
</dbReference>
<reference evidence="2 3" key="1">
    <citation type="submission" date="2019-02" db="EMBL/GenBank/DDBJ databases">
        <title>Genomic Encyclopedia of Type Strains, Phase IV (KMG-IV): sequencing the most valuable type-strain genomes for metagenomic binning, comparative biology and taxonomic classification.</title>
        <authorList>
            <person name="Goeker M."/>
        </authorList>
    </citation>
    <scope>NUCLEOTIDE SEQUENCE [LARGE SCALE GENOMIC DNA]</scope>
    <source>
        <strain evidence="2 3">DSM 29486</strain>
    </source>
</reference>
<dbReference type="PROSITE" id="PS51257">
    <property type="entry name" value="PROKAR_LIPOPROTEIN"/>
    <property type="match status" value="1"/>
</dbReference>
<keyword evidence="3" id="KW-1185">Reference proteome</keyword>
<feature type="signal peptide" evidence="1">
    <location>
        <begin position="1"/>
        <end position="20"/>
    </location>
</feature>
<feature type="chain" id="PRO_5039713983" evidence="1">
    <location>
        <begin position="21"/>
        <end position="485"/>
    </location>
</feature>
<protein>
    <submittedName>
        <fullName evidence="2">Carbohydrate ABC transporter substrate-binding protein (CUT1 family)</fullName>
    </submittedName>
</protein>
<dbReference type="Proteomes" id="UP000292927">
    <property type="component" value="Unassembled WGS sequence"/>
</dbReference>
<proteinExistence type="predicted"/>
<evidence type="ECO:0000313" key="2">
    <source>
        <dbReference type="EMBL" id="RZT02872.1"/>
    </source>
</evidence>
<keyword evidence="1" id="KW-0732">Signal</keyword>
<dbReference type="Gene3D" id="3.40.190.10">
    <property type="entry name" value="Periplasmic binding protein-like II"/>
    <property type="match status" value="1"/>
</dbReference>
<sequence length="485" mass="53667">MRSVMNRKIGAAAISAAALAMVFSGCGKSEHGLNPDHPVTITVWHYYNGVQQQAFDRMITEFNETVGSEKGIVVQAFSQGSVNELLTKVTDAANEKLGSEDMPDIFGAYADTAYELNQLGRVADIGQYLTKEEQDEYVDAYMREGAFDGEDSRKMFPIAKSTEILMLNKTDWDAFSAGTGASEDKLQTWEGIAELAEMYYKWTDAQTPEPEDGKAFFGRDEMANYILIGSKQMGHEVFQVKDGQVTYNLDKETMRRLWDCYYIPYINGYFAAEGRFRSDDMKTGDIIAMACSSTGATYFPLEVTRNDGTTYPIEGAVYALPNFAGTEPCAVQQGAGMVVAKSTEEREYASVVFLKWFTDVEQNAQFATNSGYLPVKKAANQIPVLDEALDASGQNSSSLMKDSLHIGVEMTNRYELYTNQAFRQGTQARNVIKASMQDWAARDAQAVQDAVAGGASREAAAEKFDTDENFEAWLAELQGLLNDLK</sequence>
<dbReference type="SUPFAM" id="SSF53850">
    <property type="entry name" value="Periplasmic binding protein-like II"/>
    <property type="match status" value="1"/>
</dbReference>
<dbReference type="EMBL" id="SGXF01000001">
    <property type="protein sequence ID" value="RZT02872.1"/>
    <property type="molecule type" value="Genomic_DNA"/>
</dbReference>
<accession>A0A4Q7PPL7</accession>
<dbReference type="AlphaFoldDB" id="A0A4Q7PPL7"/>
<organism evidence="2 3">
    <name type="scientific">Cuneatibacter caecimuris</name>
    <dbReference type="NCBI Taxonomy" id="1796618"/>
    <lineage>
        <taxon>Bacteria</taxon>
        <taxon>Bacillati</taxon>
        <taxon>Bacillota</taxon>
        <taxon>Clostridia</taxon>
        <taxon>Lachnospirales</taxon>
        <taxon>Lachnospiraceae</taxon>
        <taxon>Cuneatibacter</taxon>
    </lineage>
</organism>
<name>A0A4Q7PPL7_9FIRM</name>
<dbReference type="Pfam" id="PF13416">
    <property type="entry name" value="SBP_bac_8"/>
    <property type="match status" value="1"/>
</dbReference>
<gene>
    <name evidence="2" type="ORF">EV209_1001</name>
</gene>
<evidence type="ECO:0000256" key="1">
    <source>
        <dbReference type="SAM" id="SignalP"/>
    </source>
</evidence>
<evidence type="ECO:0000313" key="3">
    <source>
        <dbReference type="Proteomes" id="UP000292927"/>
    </source>
</evidence>
<dbReference type="PANTHER" id="PTHR43649">
    <property type="entry name" value="ARABINOSE-BINDING PROTEIN-RELATED"/>
    <property type="match status" value="1"/>
</dbReference>
<comment type="caution">
    <text evidence="2">The sequence shown here is derived from an EMBL/GenBank/DDBJ whole genome shotgun (WGS) entry which is preliminary data.</text>
</comment>
<dbReference type="InterPro" id="IPR006059">
    <property type="entry name" value="SBP"/>
</dbReference>
<dbReference type="PANTHER" id="PTHR43649:SF30">
    <property type="entry name" value="ABC TRANSPORTER SUBSTRATE-BINDING PROTEIN"/>
    <property type="match status" value="1"/>
</dbReference>